<accession>A0A5C3L7N5</accession>
<dbReference type="PANTHER" id="PTHR36681:SF3">
    <property type="entry name" value="NUCLEAR GTPASE, GERMINAL CENTER-ASSOCIATED, TANDEM DUPLICATE 3"/>
    <property type="match status" value="1"/>
</dbReference>
<name>A0A5C3L7N5_COPMA</name>
<dbReference type="InterPro" id="IPR056024">
    <property type="entry name" value="DUF7605"/>
</dbReference>
<dbReference type="Gene3D" id="3.40.50.300">
    <property type="entry name" value="P-loop containing nucleotide triphosphate hydrolases"/>
    <property type="match status" value="2"/>
</dbReference>
<feature type="region of interest" description="Disordered" evidence="2">
    <location>
        <begin position="301"/>
        <end position="342"/>
    </location>
</feature>
<dbReference type="Pfam" id="PF00350">
    <property type="entry name" value="Dynamin_N"/>
    <property type="match status" value="1"/>
</dbReference>
<feature type="region of interest" description="Disordered" evidence="2">
    <location>
        <begin position="34"/>
        <end position="172"/>
    </location>
</feature>
<evidence type="ECO:0000259" key="4">
    <source>
        <dbReference type="Pfam" id="PF24564"/>
    </source>
</evidence>
<dbReference type="InterPro" id="IPR045063">
    <property type="entry name" value="Dynamin_N"/>
</dbReference>
<protein>
    <submittedName>
        <fullName evidence="5">Uncharacterized protein</fullName>
    </submittedName>
</protein>
<feature type="region of interest" description="Disordered" evidence="2">
    <location>
        <begin position="384"/>
        <end position="411"/>
    </location>
</feature>
<dbReference type="OrthoDB" id="3598281at2759"/>
<dbReference type="Pfam" id="PF24564">
    <property type="entry name" value="DUF7605"/>
    <property type="match status" value="1"/>
</dbReference>
<feature type="domain" description="DUF7605" evidence="4">
    <location>
        <begin position="1654"/>
        <end position="1805"/>
    </location>
</feature>
<keyword evidence="6" id="KW-1185">Reference proteome</keyword>
<dbReference type="InterPro" id="IPR027417">
    <property type="entry name" value="P-loop_NTPase"/>
</dbReference>
<feature type="domain" description="Dynamin N-terminal" evidence="3">
    <location>
        <begin position="895"/>
        <end position="1159"/>
    </location>
</feature>
<evidence type="ECO:0000256" key="1">
    <source>
        <dbReference type="SAM" id="Coils"/>
    </source>
</evidence>
<feature type="compositionally biased region" description="Low complexity" evidence="2">
    <location>
        <begin position="318"/>
        <end position="329"/>
    </location>
</feature>
<proteinExistence type="predicted"/>
<evidence type="ECO:0000256" key="2">
    <source>
        <dbReference type="SAM" id="MobiDB-lite"/>
    </source>
</evidence>
<dbReference type="Proteomes" id="UP000307440">
    <property type="component" value="Unassembled WGS sequence"/>
</dbReference>
<feature type="region of interest" description="Disordered" evidence="2">
    <location>
        <begin position="696"/>
        <end position="728"/>
    </location>
</feature>
<evidence type="ECO:0000313" key="6">
    <source>
        <dbReference type="Proteomes" id="UP000307440"/>
    </source>
</evidence>
<feature type="compositionally biased region" description="Acidic residues" evidence="2">
    <location>
        <begin position="1313"/>
        <end position="1344"/>
    </location>
</feature>
<feature type="compositionally biased region" description="Basic residues" evidence="2">
    <location>
        <begin position="1279"/>
        <end position="1298"/>
    </location>
</feature>
<gene>
    <name evidence="5" type="ORF">FA15DRAFT_753191</name>
</gene>
<keyword evidence="1" id="KW-0175">Coiled coil</keyword>
<sequence length="1903" mass="210668">MNPLTQDLRQLPKVDKSNFVKLFVKEQRAFSAYYQSQGKQHSRTWGQSYDTGSSIGETDKVSGGNGSVVPSLEIGIDTPVLKPRNPGPLRPAERTVSVPDVTEEPKKKMRDRRNSSLLSVRRENFKRPKVSPDVDDYGKRPKLAGGKDRKKLDDLPTVPGEKRRRASPEDREVIFLHDGAENVAEHINRLKERRDRRRAKRDIVKLPQNGTNSGKESDRETDKKKAGSGKTVKPKFPVGFALMHGFKATNVGKSRLTIERCSSGIFSRGKASAKAANIVDTGFSETLFLKGTTSTLKQVHPVLRKPLNSHGSTKRRTSSTTGSLSSKSSLELKKTKKRKVEPMCKSDGVARLKCMDADSSGCGSEAGQRPESVVWDIEREGGVLPSTVPSLPTPRSRIVPHQKKPAIGTSPAKNLQRHLDRGTKHGIQCNLAPSDSVSQCISVPRRQTSKDRRPSVSPYFQADPLVTEIVDPGLTCPQLEACDRDSQESLGEEDENNDSNQITTKIPATVRSVEAPVFSVTNEPCVLDPSRFETLNCASKEYLLEPGSQTLPSSIFYSDHAAGTCFDDGKLFGHRQPNLGYEEPVTDCRGSQPSDDNPITRTRSLLDTPFLFYDSFATVDRDVLNNAVDCEKYWDEQEEEFQGDGLLPATNADYVDDHYCYASSDFSGMANFLPLEPTCMDGNFFEDAQRSAVGDCDPSSDLSAGENGSTFETSHYQNNGMYQGAPTSNKDTPGNIHKLGVLQVPNVLFASDAISRLEADYVKPEPKEGVMPPLNPFNRDSRLENTSGLVKAEPRNDLLGHYTQVKRESKNEDLDQKVPVKAVLALQCPVVKYRKYNTMAEIPYNPENALKEGLKMIESIQPCVNNLIVGTKMRQEVWKRDMENLRSQSSPTTLIAVCGATGAGKSSILNAILDDNIVPTSACTAVVTEIAYHKKPSIDGDVAFLSEAEWRQELAVLLPDLTDEDGNVKRTTDLKSDAGIAWQKVHAVYPSISIERLVKMSPDDIIKYDRNISGILGTTKKIIAKDSKTFGKQIAEYIDSKDQKRGDKGGKKKNDKPKEKTVMDKIREAANKTSEVGKGANSSSSNANDDAALWPLIRQVNVRCPSKALSTGAVLVDLPGVADANAARNNIAKEYMKKASCIWILAPITRAVDDKTAKDLLGDAFKMQLMNGNYDDHCITFIASKCDDISCSEVIHALRLHHDPDLLRIEEKIGDVTEQIKEYKKCKNGADKLLKKSERETNDLRARLEDHKKHLKALQDGEPYTSKFAPQPTYSSSVGKKRKNKRNGKQKSPKRRRSAQSDLDSNEDFSAPESEESECDDVDSDALSDSDESSNDDGNSDSELEVEKGLAVENDDETEDTLNAKIESVKYAIKEARERSKNAKDEKREAADRISSLEKSLAKAQKEKNAFCSKKRSEFSRDVLKEDFRTGLKELDDAAAEERDPENFNPTFNSRDYQAINLPVFTCSSRDYVRLKGQVKGDGVPSCFSNVEDTGIPDLQQWCHQLTLASRERGVRNFMTQLGTFAKSIHTYIQGIGEVTIEDRTDLRAHWETVISEKPAAPADAWARFDSDDDALARFAESDDLYTMDDSEQNENAVDNEGVAYKLCSKFCDLTNDCVDELKNKFKDGLEKKCITGATDAANAAVSLVDGFCASMHWSSYRATLRRHGLWRRDLNVELVNPFTRAIAQSWGQLFETDLFATFESNVLKAVTGLLKDVEASAAPGLKDRTRLQGEACMEEAQVALQGVMAAVRESMNTEQKETSRILSPHVQARLKTSYDEAMDFVGTGSVARQKDFFRNEIEENKSDIFEGGADALLSRLDSAAGSIGEALDNSLGDLAQKIEVNLAVLWEDVRDDPSQLEARTQLLDIATDVQDQVKLWLQAAAAKKAEESASLNEDVDMN</sequence>
<organism evidence="5 6">
    <name type="scientific">Coprinopsis marcescibilis</name>
    <name type="common">Agaric fungus</name>
    <name type="synonym">Psathyrella marcescibilis</name>
    <dbReference type="NCBI Taxonomy" id="230819"/>
    <lineage>
        <taxon>Eukaryota</taxon>
        <taxon>Fungi</taxon>
        <taxon>Dikarya</taxon>
        <taxon>Basidiomycota</taxon>
        <taxon>Agaricomycotina</taxon>
        <taxon>Agaricomycetes</taxon>
        <taxon>Agaricomycetidae</taxon>
        <taxon>Agaricales</taxon>
        <taxon>Agaricineae</taxon>
        <taxon>Psathyrellaceae</taxon>
        <taxon>Coprinopsis</taxon>
    </lineage>
</organism>
<feature type="region of interest" description="Disordered" evidence="2">
    <location>
        <begin position="1254"/>
        <end position="1363"/>
    </location>
</feature>
<feature type="compositionally biased region" description="Basic and acidic residues" evidence="2">
    <location>
        <begin position="215"/>
        <end position="225"/>
    </location>
</feature>
<feature type="coiled-coil region" evidence="1">
    <location>
        <begin position="1366"/>
        <end position="1407"/>
    </location>
</feature>
<feature type="compositionally biased region" description="Polar residues" evidence="2">
    <location>
        <begin position="700"/>
        <end position="728"/>
    </location>
</feature>
<feature type="region of interest" description="Disordered" evidence="2">
    <location>
        <begin position="1041"/>
        <end position="1063"/>
    </location>
</feature>
<dbReference type="EMBL" id="ML210153">
    <property type="protein sequence ID" value="TFK28807.1"/>
    <property type="molecule type" value="Genomic_DNA"/>
</dbReference>
<feature type="compositionally biased region" description="Polar residues" evidence="2">
    <location>
        <begin position="34"/>
        <end position="56"/>
    </location>
</feature>
<dbReference type="STRING" id="230819.A0A5C3L7N5"/>
<evidence type="ECO:0000259" key="3">
    <source>
        <dbReference type="Pfam" id="PF00350"/>
    </source>
</evidence>
<evidence type="ECO:0000313" key="5">
    <source>
        <dbReference type="EMBL" id="TFK28807.1"/>
    </source>
</evidence>
<feature type="region of interest" description="Disordered" evidence="2">
    <location>
        <begin position="187"/>
        <end position="234"/>
    </location>
</feature>
<dbReference type="PANTHER" id="PTHR36681">
    <property type="entry name" value="NUCLEAR GTPASE, GERMINAL CENTER-ASSOCIATED, TANDEM DUPLICATE 3"/>
    <property type="match status" value="1"/>
</dbReference>
<reference evidence="5 6" key="1">
    <citation type="journal article" date="2019" name="Nat. Ecol. Evol.">
        <title>Megaphylogeny resolves global patterns of mushroom evolution.</title>
        <authorList>
            <person name="Varga T."/>
            <person name="Krizsan K."/>
            <person name="Foldi C."/>
            <person name="Dima B."/>
            <person name="Sanchez-Garcia M."/>
            <person name="Sanchez-Ramirez S."/>
            <person name="Szollosi G.J."/>
            <person name="Szarkandi J.G."/>
            <person name="Papp V."/>
            <person name="Albert L."/>
            <person name="Andreopoulos W."/>
            <person name="Angelini C."/>
            <person name="Antonin V."/>
            <person name="Barry K.W."/>
            <person name="Bougher N.L."/>
            <person name="Buchanan P."/>
            <person name="Buyck B."/>
            <person name="Bense V."/>
            <person name="Catcheside P."/>
            <person name="Chovatia M."/>
            <person name="Cooper J."/>
            <person name="Damon W."/>
            <person name="Desjardin D."/>
            <person name="Finy P."/>
            <person name="Geml J."/>
            <person name="Haridas S."/>
            <person name="Hughes K."/>
            <person name="Justo A."/>
            <person name="Karasinski D."/>
            <person name="Kautmanova I."/>
            <person name="Kiss B."/>
            <person name="Kocsube S."/>
            <person name="Kotiranta H."/>
            <person name="LaButti K.M."/>
            <person name="Lechner B.E."/>
            <person name="Liimatainen K."/>
            <person name="Lipzen A."/>
            <person name="Lukacs Z."/>
            <person name="Mihaltcheva S."/>
            <person name="Morgado L.N."/>
            <person name="Niskanen T."/>
            <person name="Noordeloos M.E."/>
            <person name="Ohm R.A."/>
            <person name="Ortiz-Santana B."/>
            <person name="Ovrebo C."/>
            <person name="Racz N."/>
            <person name="Riley R."/>
            <person name="Savchenko A."/>
            <person name="Shiryaev A."/>
            <person name="Soop K."/>
            <person name="Spirin V."/>
            <person name="Szebenyi C."/>
            <person name="Tomsovsky M."/>
            <person name="Tulloss R.E."/>
            <person name="Uehling J."/>
            <person name="Grigoriev I.V."/>
            <person name="Vagvolgyi C."/>
            <person name="Papp T."/>
            <person name="Martin F.M."/>
            <person name="Miettinen O."/>
            <person name="Hibbett D.S."/>
            <person name="Nagy L.G."/>
        </authorList>
    </citation>
    <scope>NUCLEOTIDE SEQUENCE [LARGE SCALE GENOMIC DNA]</scope>
    <source>
        <strain evidence="5 6">CBS 121175</strain>
    </source>
</reference>
<feature type="compositionally biased region" description="Basic and acidic residues" evidence="2">
    <location>
        <begin position="120"/>
        <end position="154"/>
    </location>
</feature>
<dbReference type="SUPFAM" id="SSF52540">
    <property type="entry name" value="P-loop containing nucleoside triphosphate hydrolases"/>
    <property type="match status" value="2"/>
</dbReference>